<name>A0A1F5GW80_9BACT</name>
<dbReference type="AlphaFoldDB" id="A0A1F5GW80"/>
<dbReference type="SMART" id="SM00739">
    <property type="entry name" value="KOW"/>
    <property type="match status" value="1"/>
</dbReference>
<dbReference type="Pfam" id="PF00467">
    <property type="entry name" value="KOW"/>
    <property type="match status" value="1"/>
</dbReference>
<evidence type="ECO:0000313" key="7">
    <source>
        <dbReference type="EMBL" id="OGD96064.1"/>
    </source>
</evidence>
<organism evidence="7 8">
    <name type="scientific">Candidatus Curtissbacteria bacterium RIFCSPLOWO2_01_FULL_37_9</name>
    <dbReference type="NCBI Taxonomy" id="1797724"/>
    <lineage>
        <taxon>Bacteria</taxon>
        <taxon>Candidatus Curtissiibacteriota</taxon>
    </lineage>
</organism>
<dbReference type="SUPFAM" id="SSF50104">
    <property type="entry name" value="Translation proteins SH3-like domain"/>
    <property type="match status" value="1"/>
</dbReference>
<comment type="subunit">
    <text evidence="5">Part of the 50S ribosomal subunit.</text>
</comment>
<dbReference type="HAMAP" id="MF_01326_B">
    <property type="entry name" value="Ribosomal_uL24_B"/>
    <property type="match status" value="1"/>
</dbReference>
<evidence type="ECO:0000256" key="3">
    <source>
        <dbReference type="ARBA" id="ARBA00023274"/>
    </source>
</evidence>
<dbReference type="GO" id="GO:0003735">
    <property type="term" value="F:structural constituent of ribosome"/>
    <property type="evidence" value="ECO:0007669"/>
    <property type="project" value="InterPro"/>
</dbReference>
<dbReference type="Gene3D" id="2.30.30.30">
    <property type="match status" value="1"/>
</dbReference>
<dbReference type="PANTHER" id="PTHR12903">
    <property type="entry name" value="MITOCHONDRIAL RIBOSOMAL PROTEIN L24"/>
    <property type="match status" value="1"/>
</dbReference>
<dbReference type="InterPro" id="IPR005824">
    <property type="entry name" value="KOW"/>
</dbReference>
<sequence>MFKFRIGDEVLVTAGRDKGKKGKIEKVFPKIDKVTVENINIYKRHRKVSKSQAAGIYEISRPISCAKIAVICPKCTKVTRINFGYDGKNKQRLCVKCQGSLTT</sequence>
<gene>
    <name evidence="5" type="primary">rplX</name>
    <name evidence="7" type="ORF">A3A48_03540</name>
</gene>
<dbReference type="NCBIfam" id="TIGR01079">
    <property type="entry name" value="rplX_bact"/>
    <property type="match status" value="1"/>
</dbReference>
<dbReference type="InterPro" id="IPR008991">
    <property type="entry name" value="Translation_prot_SH3-like_sf"/>
</dbReference>
<dbReference type="GO" id="GO:1990904">
    <property type="term" value="C:ribonucleoprotein complex"/>
    <property type="evidence" value="ECO:0007669"/>
    <property type="project" value="UniProtKB-KW"/>
</dbReference>
<dbReference type="GO" id="GO:0005840">
    <property type="term" value="C:ribosome"/>
    <property type="evidence" value="ECO:0007669"/>
    <property type="project" value="UniProtKB-KW"/>
</dbReference>
<dbReference type="STRING" id="1797724.A3A48_03540"/>
<dbReference type="GO" id="GO:0006412">
    <property type="term" value="P:translation"/>
    <property type="evidence" value="ECO:0007669"/>
    <property type="project" value="UniProtKB-UniRule"/>
</dbReference>
<comment type="caution">
    <text evidence="7">The sequence shown here is derived from an EMBL/GenBank/DDBJ whole genome shotgun (WGS) entry which is preliminary data.</text>
</comment>
<evidence type="ECO:0000256" key="2">
    <source>
        <dbReference type="ARBA" id="ARBA00022980"/>
    </source>
</evidence>
<dbReference type="InterPro" id="IPR014722">
    <property type="entry name" value="Rib_uL2_dom2"/>
</dbReference>
<reference evidence="7 8" key="1">
    <citation type="journal article" date="2016" name="Nat. Commun.">
        <title>Thousands of microbial genomes shed light on interconnected biogeochemical processes in an aquifer system.</title>
        <authorList>
            <person name="Anantharaman K."/>
            <person name="Brown C.T."/>
            <person name="Hug L.A."/>
            <person name="Sharon I."/>
            <person name="Castelle C.J."/>
            <person name="Probst A.J."/>
            <person name="Thomas B.C."/>
            <person name="Singh A."/>
            <person name="Wilkins M.J."/>
            <person name="Karaoz U."/>
            <person name="Brodie E.L."/>
            <person name="Williams K.H."/>
            <person name="Hubbard S.S."/>
            <person name="Banfield J.F."/>
        </authorList>
    </citation>
    <scope>NUCLEOTIDE SEQUENCE [LARGE SCALE GENOMIC DNA]</scope>
</reference>
<proteinExistence type="inferred from homology"/>
<comment type="function">
    <text evidence="5">One of the proteins that surrounds the polypeptide exit tunnel on the outside of the subunit.</text>
</comment>
<accession>A0A1F5GW80</accession>
<dbReference type="GO" id="GO:0019843">
    <property type="term" value="F:rRNA binding"/>
    <property type="evidence" value="ECO:0007669"/>
    <property type="project" value="UniProtKB-UniRule"/>
</dbReference>
<comment type="similarity">
    <text evidence="1 5">Belongs to the universal ribosomal protein uL24 family.</text>
</comment>
<evidence type="ECO:0000256" key="1">
    <source>
        <dbReference type="ARBA" id="ARBA00010618"/>
    </source>
</evidence>
<evidence type="ECO:0000256" key="4">
    <source>
        <dbReference type="ARBA" id="ARBA00035206"/>
    </source>
</evidence>
<evidence type="ECO:0000256" key="5">
    <source>
        <dbReference type="HAMAP-Rule" id="MF_01326"/>
    </source>
</evidence>
<protein>
    <recommendedName>
        <fullName evidence="4 5">Large ribosomal subunit protein uL24</fullName>
    </recommendedName>
</protein>
<comment type="function">
    <text evidence="5">One of two assembly initiator proteins, it binds directly to the 5'-end of the 23S rRNA, where it nucleates assembly of the 50S subunit.</text>
</comment>
<feature type="domain" description="KOW" evidence="6">
    <location>
        <begin position="3"/>
        <end position="30"/>
    </location>
</feature>
<evidence type="ECO:0000259" key="6">
    <source>
        <dbReference type="SMART" id="SM00739"/>
    </source>
</evidence>
<keyword evidence="2 5" id="KW-0689">Ribosomal protein</keyword>
<keyword evidence="3 5" id="KW-0687">Ribonucleoprotein</keyword>
<dbReference type="EMBL" id="MFBN01000001">
    <property type="protein sequence ID" value="OGD96064.1"/>
    <property type="molecule type" value="Genomic_DNA"/>
</dbReference>
<dbReference type="CDD" id="cd06089">
    <property type="entry name" value="KOW_RPL26"/>
    <property type="match status" value="1"/>
</dbReference>
<dbReference type="Proteomes" id="UP000178336">
    <property type="component" value="Unassembled WGS sequence"/>
</dbReference>
<evidence type="ECO:0000313" key="8">
    <source>
        <dbReference type="Proteomes" id="UP000178336"/>
    </source>
</evidence>
<dbReference type="InterPro" id="IPR041988">
    <property type="entry name" value="Ribosomal_uL24_KOW"/>
</dbReference>
<keyword evidence="5" id="KW-0699">rRNA-binding</keyword>
<dbReference type="Pfam" id="PF17136">
    <property type="entry name" value="ribosomal_L24"/>
    <property type="match status" value="1"/>
</dbReference>
<keyword evidence="5" id="KW-0694">RNA-binding</keyword>
<dbReference type="InterPro" id="IPR057264">
    <property type="entry name" value="Ribosomal_uL24_C"/>
</dbReference>
<dbReference type="InterPro" id="IPR003256">
    <property type="entry name" value="Ribosomal_uL24"/>
</dbReference>